<dbReference type="GO" id="GO:0016020">
    <property type="term" value="C:membrane"/>
    <property type="evidence" value="ECO:0007669"/>
    <property type="project" value="InterPro"/>
</dbReference>
<keyword evidence="9" id="KW-0472">Membrane</keyword>
<reference evidence="11 12" key="3">
    <citation type="submission" date="2019-11" db="EMBL/GenBank/DDBJ databases">
        <title>A de novo genome assembly of a pear dwarfing rootstock.</title>
        <authorList>
            <person name="Wang F."/>
            <person name="Wang J."/>
            <person name="Li S."/>
            <person name="Zhang Y."/>
            <person name="Fang M."/>
            <person name="Ma L."/>
            <person name="Zhao Y."/>
            <person name="Jiang S."/>
        </authorList>
    </citation>
    <scope>NUCLEOTIDE SEQUENCE [LARGE SCALE GENOMIC DNA]</scope>
    <source>
        <strain evidence="11">S2</strain>
        <tissue evidence="11">Leaf</tissue>
    </source>
</reference>
<dbReference type="SUPFAM" id="SSF47661">
    <property type="entry name" value="t-snare proteins"/>
    <property type="match status" value="1"/>
</dbReference>
<evidence type="ECO:0000256" key="1">
    <source>
        <dbReference type="ARBA" id="ARBA00009063"/>
    </source>
</evidence>
<feature type="compositionally biased region" description="Basic and acidic residues" evidence="8">
    <location>
        <begin position="123"/>
        <end position="136"/>
    </location>
</feature>
<dbReference type="CDD" id="cd00179">
    <property type="entry name" value="SynN"/>
    <property type="match status" value="1"/>
</dbReference>
<keyword evidence="3" id="KW-0813">Transport</keyword>
<dbReference type="GO" id="GO:0016192">
    <property type="term" value="P:vesicle-mediated transport"/>
    <property type="evidence" value="ECO:0007669"/>
    <property type="project" value="InterPro"/>
</dbReference>
<dbReference type="GO" id="GO:0051225">
    <property type="term" value="P:spindle assembly"/>
    <property type="evidence" value="ECO:0007669"/>
    <property type="project" value="TreeGrafter"/>
</dbReference>
<dbReference type="GO" id="GO:0005880">
    <property type="term" value="C:nuclear microtubule"/>
    <property type="evidence" value="ECO:0007669"/>
    <property type="project" value="TreeGrafter"/>
</dbReference>
<accession>A0A5N5GIE6</accession>
<feature type="transmembrane region" description="Helical" evidence="9">
    <location>
        <begin position="761"/>
        <end position="781"/>
    </location>
</feature>
<reference evidence="12" key="2">
    <citation type="submission" date="2019-10" db="EMBL/GenBank/DDBJ databases">
        <title>A de novo genome assembly of a pear dwarfing rootstock.</title>
        <authorList>
            <person name="Wang F."/>
            <person name="Wang J."/>
            <person name="Li S."/>
            <person name="Zhang Y."/>
            <person name="Fang M."/>
            <person name="Ma L."/>
            <person name="Zhao Y."/>
            <person name="Jiang S."/>
        </authorList>
    </citation>
    <scope>NUCLEOTIDE SEQUENCE [LARGE SCALE GENOMIC DNA]</scope>
</reference>
<evidence type="ECO:0000259" key="10">
    <source>
        <dbReference type="PROSITE" id="PS50192"/>
    </source>
</evidence>
<dbReference type="InterPro" id="IPR006011">
    <property type="entry name" value="Syntaxin_N"/>
</dbReference>
<dbReference type="Pfam" id="PF04484">
    <property type="entry name" value="QWRF"/>
    <property type="match status" value="1"/>
</dbReference>
<dbReference type="GO" id="GO:0005484">
    <property type="term" value="F:SNAP receptor activity"/>
    <property type="evidence" value="ECO:0007669"/>
    <property type="project" value="InterPro"/>
</dbReference>
<dbReference type="Pfam" id="PF05739">
    <property type="entry name" value="SNARE"/>
    <property type="match status" value="1"/>
</dbReference>
<evidence type="ECO:0000256" key="4">
    <source>
        <dbReference type="ARBA" id="ARBA00022927"/>
    </source>
</evidence>
<dbReference type="SMART" id="SM00397">
    <property type="entry name" value="t_SNARE"/>
    <property type="match status" value="1"/>
</dbReference>
<feature type="domain" description="T-SNARE coiled-coil homology" evidence="10">
    <location>
        <begin position="686"/>
        <end position="748"/>
    </location>
</feature>
<evidence type="ECO:0000256" key="8">
    <source>
        <dbReference type="SAM" id="MobiDB-lite"/>
    </source>
</evidence>
<dbReference type="CDD" id="cd15848">
    <property type="entry name" value="SNARE_syntaxin1-like"/>
    <property type="match status" value="1"/>
</dbReference>
<reference evidence="11 12" key="1">
    <citation type="submission" date="2019-09" db="EMBL/GenBank/DDBJ databases">
        <authorList>
            <person name="Ou C."/>
        </authorList>
    </citation>
    <scope>NUCLEOTIDE SEQUENCE [LARGE SCALE GENOMIC DNA]</scope>
    <source>
        <strain evidence="11">S2</strain>
        <tissue evidence="11">Leaf</tissue>
    </source>
</reference>
<evidence type="ECO:0000256" key="2">
    <source>
        <dbReference type="ARBA" id="ARBA00010016"/>
    </source>
</evidence>
<sequence>MKNDQVVTDQSHKPRRAKSREVSSRFLSSPTTTETTTLPSPNHPISPVRRKPVSPFSDARKPKTQLEDSGPTRGLWPSSNSSHKKLDTLADHLGNDRREDRVQRKDSIFDRGRSCREFGSLDNPKEKGRESPKENHLPFLGGSMRYTGKFRFSRKSNSSSSSTSSSSSKFSSSSNVAAPRRFSVDENALYQKQSRRNSDGFPDTLDSESECSDGSSGMIMGSPNIGSAARKSGVEYMNEIPLRHRRGTSDSNIANPISGDKSPKLNKFTIKNVMRRAHSLTATTQWALSPGRTGSPTMSVENKGVPMSFSSLKPPTSPSKTKGVEKLFNMGLDLFKSKKSSSSNVLLVRSNSVSSGSSMTEMGHQLRLLHNRYLQWRFANARAAVVNQNIADQAQVNVLYALDALMKLRHSVLQKKVKLQKERLDMRLNLILYSQLKQLDSWGDMERQHMAAVCTMKECLHSVVCRVPLVEGAEADTQSASVALRHASDLTTSIKLLLCNFSPLAEQAAPLLSELAEVAAQEKLLLEECLELFRNISILEDGGEAWKETVNLDGFFKEIENVQRDMRAVVLKLVKLIKGKLEKLELSNADQRKVPGCGTGSSSDRTRISVLNSLAKKLKDMMDDFQRLRAKIACEYKATVQRRYFTITGEKANKETIENLISSGEGETLLQKAIEEQGRGQVLDTVQEIQERLGAVKEMEKSLIELHQVFLYMAALVEAQGQQLNDIEGHVACANSFVRRGTVQLEVAKDYQKSTRKCTCIAIVVGTCVIVILLLPILLHFKS</sequence>
<proteinExistence type="inferred from homology"/>
<keyword evidence="9" id="KW-0812">Transmembrane</keyword>
<comment type="similarity">
    <text evidence="2">Belongs to the QWRF family.</text>
</comment>
<evidence type="ECO:0000256" key="6">
    <source>
        <dbReference type="ARBA" id="ARBA00023054"/>
    </source>
</evidence>
<keyword evidence="5" id="KW-0007">Acetylation</keyword>
<feature type="compositionally biased region" description="Low complexity" evidence="8">
    <location>
        <begin position="155"/>
        <end position="175"/>
    </location>
</feature>
<organism evidence="11 12">
    <name type="scientific">Pyrus ussuriensis x Pyrus communis</name>
    <dbReference type="NCBI Taxonomy" id="2448454"/>
    <lineage>
        <taxon>Eukaryota</taxon>
        <taxon>Viridiplantae</taxon>
        <taxon>Streptophyta</taxon>
        <taxon>Embryophyta</taxon>
        <taxon>Tracheophyta</taxon>
        <taxon>Spermatophyta</taxon>
        <taxon>Magnoliopsida</taxon>
        <taxon>eudicotyledons</taxon>
        <taxon>Gunneridae</taxon>
        <taxon>Pentapetalae</taxon>
        <taxon>rosids</taxon>
        <taxon>fabids</taxon>
        <taxon>Rosales</taxon>
        <taxon>Rosaceae</taxon>
        <taxon>Amygdaloideae</taxon>
        <taxon>Maleae</taxon>
        <taxon>Pyrus</taxon>
    </lineage>
</organism>
<name>A0A5N5GIE6_9ROSA</name>
<comment type="caution">
    <text evidence="11">The sequence shown here is derived from an EMBL/GenBank/DDBJ whole genome shotgun (WGS) entry which is preliminary data.</text>
</comment>
<feature type="compositionally biased region" description="Low complexity" evidence="8">
    <location>
        <begin position="27"/>
        <end position="40"/>
    </location>
</feature>
<evidence type="ECO:0000313" key="11">
    <source>
        <dbReference type="EMBL" id="KAB2610514.1"/>
    </source>
</evidence>
<dbReference type="InterPro" id="IPR007573">
    <property type="entry name" value="QWRF"/>
</dbReference>
<protein>
    <submittedName>
        <fullName evidence="11">QWRF motif-containing protein 3</fullName>
    </submittedName>
</protein>
<evidence type="ECO:0000256" key="5">
    <source>
        <dbReference type="ARBA" id="ARBA00022990"/>
    </source>
</evidence>
<keyword evidence="4" id="KW-0653">Protein transport</keyword>
<evidence type="ECO:0000256" key="9">
    <source>
        <dbReference type="SAM" id="Phobius"/>
    </source>
</evidence>
<evidence type="ECO:0000313" key="12">
    <source>
        <dbReference type="Proteomes" id="UP000327157"/>
    </source>
</evidence>
<comment type="similarity">
    <text evidence="1 7">Belongs to the syntaxin family.</text>
</comment>
<dbReference type="FunFam" id="1.20.5.110:FF:000008">
    <property type="entry name" value="Syntaxin 132"/>
    <property type="match status" value="1"/>
</dbReference>
<feature type="compositionally biased region" description="Basic and acidic residues" evidence="8">
    <location>
        <begin position="84"/>
        <end position="116"/>
    </location>
</feature>
<dbReference type="SMART" id="SM00503">
    <property type="entry name" value="SynN"/>
    <property type="match status" value="1"/>
</dbReference>
<keyword evidence="12" id="KW-1185">Reference proteome</keyword>
<dbReference type="InterPro" id="IPR000727">
    <property type="entry name" value="T_SNARE_dom"/>
</dbReference>
<keyword evidence="9" id="KW-1133">Transmembrane helix</keyword>
<dbReference type="EMBL" id="SMOL01000487">
    <property type="protein sequence ID" value="KAB2610514.1"/>
    <property type="molecule type" value="Genomic_DNA"/>
</dbReference>
<dbReference type="GO" id="GO:0008017">
    <property type="term" value="F:microtubule binding"/>
    <property type="evidence" value="ECO:0007669"/>
    <property type="project" value="TreeGrafter"/>
</dbReference>
<evidence type="ECO:0000256" key="7">
    <source>
        <dbReference type="RuleBase" id="RU003858"/>
    </source>
</evidence>
<keyword evidence="6" id="KW-0175">Coiled coil</keyword>
<dbReference type="InterPro" id="IPR006012">
    <property type="entry name" value="Syntaxin/epimorphin_CS"/>
</dbReference>
<dbReference type="Proteomes" id="UP000327157">
    <property type="component" value="Chromosome 17"/>
</dbReference>
<dbReference type="InterPro" id="IPR010989">
    <property type="entry name" value="SNARE"/>
</dbReference>
<dbReference type="PANTHER" id="PTHR31807">
    <property type="entry name" value="AUGMIN FAMILY MEMBER"/>
    <property type="match status" value="1"/>
</dbReference>
<evidence type="ECO:0000256" key="3">
    <source>
        <dbReference type="ARBA" id="ARBA00022448"/>
    </source>
</evidence>
<dbReference type="Gene3D" id="1.20.5.110">
    <property type="match status" value="1"/>
</dbReference>
<dbReference type="Gene3D" id="1.20.58.70">
    <property type="match status" value="1"/>
</dbReference>
<dbReference type="PROSITE" id="PS50192">
    <property type="entry name" value="T_SNARE"/>
    <property type="match status" value="1"/>
</dbReference>
<dbReference type="PANTHER" id="PTHR31807:SF31">
    <property type="entry name" value="QWRF MOTIF PROTEIN (DUF566)-RELATED"/>
    <property type="match status" value="1"/>
</dbReference>
<gene>
    <name evidence="11" type="ORF">D8674_018546</name>
</gene>
<dbReference type="Pfam" id="PF00804">
    <property type="entry name" value="Syntaxin"/>
    <property type="match status" value="1"/>
</dbReference>
<dbReference type="PROSITE" id="PS00914">
    <property type="entry name" value="SYNTAXIN"/>
    <property type="match status" value="1"/>
</dbReference>
<dbReference type="AlphaFoldDB" id="A0A5N5GIE6"/>
<dbReference type="GO" id="GO:0005737">
    <property type="term" value="C:cytoplasm"/>
    <property type="evidence" value="ECO:0007669"/>
    <property type="project" value="TreeGrafter"/>
</dbReference>
<dbReference type="OrthoDB" id="774923at2759"/>
<dbReference type="GO" id="GO:0006886">
    <property type="term" value="P:intracellular protein transport"/>
    <property type="evidence" value="ECO:0007669"/>
    <property type="project" value="InterPro"/>
</dbReference>
<feature type="region of interest" description="Disordered" evidence="8">
    <location>
        <begin position="1"/>
        <end position="226"/>
    </location>
</feature>